<dbReference type="GO" id="GO:0006915">
    <property type="term" value="P:apoptotic process"/>
    <property type="evidence" value="ECO:0007669"/>
    <property type="project" value="UniProtKB-KW"/>
</dbReference>
<dbReference type="EMBL" id="JAUCMX010000009">
    <property type="protein sequence ID" value="KAK3535936.1"/>
    <property type="molecule type" value="Genomic_DNA"/>
</dbReference>
<dbReference type="InterPro" id="IPR002138">
    <property type="entry name" value="Pept_C14_p10"/>
</dbReference>
<dbReference type="PROSITE" id="PS50207">
    <property type="entry name" value="CASPASE_P10"/>
    <property type="match status" value="1"/>
</dbReference>
<gene>
    <name evidence="15" type="ORF">QTP70_021235</name>
</gene>
<dbReference type="AlphaFoldDB" id="A0AAE0V5S3"/>
<keyword evidence="7" id="KW-0788">Thiol protease</keyword>
<dbReference type="GO" id="GO:0030182">
    <property type="term" value="P:neuron differentiation"/>
    <property type="evidence" value="ECO:0007669"/>
    <property type="project" value="TreeGrafter"/>
</dbReference>
<keyword evidence="4" id="KW-0645">Protease</keyword>
<dbReference type="InterPro" id="IPR011600">
    <property type="entry name" value="Pept_C14_caspase"/>
</dbReference>
<dbReference type="InterPro" id="IPR015917">
    <property type="entry name" value="Pept_C14A"/>
</dbReference>
<dbReference type="GO" id="GO:0043525">
    <property type="term" value="P:positive regulation of neuron apoptotic process"/>
    <property type="evidence" value="ECO:0007669"/>
    <property type="project" value="TreeGrafter"/>
</dbReference>
<organism evidence="15 16">
    <name type="scientific">Hemibagrus guttatus</name>
    <dbReference type="NCBI Taxonomy" id="175788"/>
    <lineage>
        <taxon>Eukaryota</taxon>
        <taxon>Metazoa</taxon>
        <taxon>Chordata</taxon>
        <taxon>Craniata</taxon>
        <taxon>Vertebrata</taxon>
        <taxon>Euteleostomi</taxon>
        <taxon>Actinopterygii</taxon>
        <taxon>Neopterygii</taxon>
        <taxon>Teleostei</taxon>
        <taxon>Ostariophysi</taxon>
        <taxon>Siluriformes</taxon>
        <taxon>Bagridae</taxon>
        <taxon>Hemibagrus</taxon>
    </lineage>
</organism>
<dbReference type="SUPFAM" id="SSF52129">
    <property type="entry name" value="Caspase-like"/>
    <property type="match status" value="1"/>
</dbReference>
<dbReference type="CDD" id="cd00032">
    <property type="entry name" value="CASc"/>
    <property type="match status" value="1"/>
</dbReference>
<comment type="caution">
    <text evidence="15">The sequence shown here is derived from an EMBL/GenBank/DDBJ whole genome shotgun (WGS) entry which is preliminary data.</text>
</comment>
<feature type="domain" description="Caspase family p20" evidence="14">
    <location>
        <begin position="97"/>
        <end position="221"/>
    </location>
</feature>
<evidence type="ECO:0000256" key="12">
    <source>
        <dbReference type="RuleBase" id="RU003971"/>
    </source>
</evidence>
<evidence type="ECO:0000256" key="5">
    <source>
        <dbReference type="ARBA" id="ARBA00022703"/>
    </source>
</evidence>
<dbReference type="EC" id="3.4.22.56" evidence="10"/>
<evidence type="ECO:0000313" key="16">
    <source>
        <dbReference type="Proteomes" id="UP001274896"/>
    </source>
</evidence>
<evidence type="ECO:0000256" key="9">
    <source>
        <dbReference type="ARBA" id="ARBA00036189"/>
    </source>
</evidence>
<evidence type="ECO:0000259" key="14">
    <source>
        <dbReference type="PROSITE" id="PS50208"/>
    </source>
</evidence>
<dbReference type="InterPro" id="IPR002398">
    <property type="entry name" value="Pept_C14"/>
</dbReference>
<feature type="non-terminal residue" evidence="15">
    <location>
        <position position="330"/>
    </location>
</feature>
<keyword evidence="6" id="KW-0378">Hydrolase</keyword>
<reference evidence="15" key="1">
    <citation type="submission" date="2023-06" db="EMBL/GenBank/DDBJ databases">
        <title>Male Hemibagrus guttatus genome.</title>
        <authorList>
            <person name="Bian C."/>
        </authorList>
    </citation>
    <scope>NUCLEOTIDE SEQUENCE</scope>
    <source>
        <strain evidence="15">Male_cb2023</strain>
        <tissue evidence="15">Muscle</tissue>
    </source>
</reference>
<evidence type="ECO:0000256" key="11">
    <source>
        <dbReference type="ARBA" id="ARBA00039708"/>
    </source>
</evidence>
<comment type="similarity">
    <text evidence="2 12">Belongs to the peptidase C14A family.</text>
</comment>
<evidence type="ECO:0000256" key="8">
    <source>
        <dbReference type="ARBA" id="ARBA00023145"/>
    </source>
</evidence>
<evidence type="ECO:0000259" key="13">
    <source>
        <dbReference type="PROSITE" id="PS50207"/>
    </source>
</evidence>
<comment type="subcellular location">
    <subcellularLocation>
        <location evidence="1">Cytoplasm</location>
    </subcellularLocation>
</comment>
<evidence type="ECO:0000256" key="7">
    <source>
        <dbReference type="ARBA" id="ARBA00022807"/>
    </source>
</evidence>
<accession>A0AAE0V5S3</accession>
<comment type="catalytic activity">
    <reaction evidence="9">
        <text>Strict requirement for an Asp residue at positions P1 and P4. It has a preferred cleavage sequence of Asp-Xaa-Xaa-Asp-|- with a hydrophobic amino-acid residue at P2 and a hydrophilic amino-acid residue at P3, although Val or Ala are also accepted at this position.</text>
        <dbReference type="EC" id="3.4.22.56"/>
    </reaction>
</comment>
<dbReference type="GO" id="GO:0006508">
    <property type="term" value="P:proteolysis"/>
    <property type="evidence" value="ECO:0007669"/>
    <property type="project" value="UniProtKB-KW"/>
</dbReference>
<dbReference type="PROSITE" id="PS01122">
    <property type="entry name" value="CASPASE_CYS"/>
    <property type="match status" value="1"/>
</dbReference>
<sequence>GGGLVFKLRLNTEVRCLRATVLVRGKYTGFCVILSLRTTPFVLLETMSDNNGGRPDEGDHVDAKKLDSTMVTAHGVSAHAKGYTPDYSDAYRMDYPNLGKCLIINNKNFAKHTGMAERNGTDVDAASVMKVFRELGFRTVIQNDLTVSQMKQILKSVSEEDHSKSAMFVCVILSHGDEGVIYGTDRFMQLTELTRLFRGDQCLSLVGKPKLFIIQACRGTDLDPGIETDSVCDSESTQRIPVEADFLYAYSTAPGYYAWRNTANGSWFISSLCEMLSKYGRELEIMQLMTRVNRKVALEFQSFSTLPGYSDKKQIPCIVSMLTKELYFPK</sequence>
<evidence type="ECO:0000256" key="3">
    <source>
        <dbReference type="ARBA" id="ARBA00022490"/>
    </source>
</evidence>
<dbReference type="InterPro" id="IPR029030">
    <property type="entry name" value="Caspase-like_dom_sf"/>
</dbReference>
<dbReference type="Pfam" id="PF00656">
    <property type="entry name" value="Peptidase_C14"/>
    <property type="match status" value="1"/>
</dbReference>
<evidence type="ECO:0000256" key="2">
    <source>
        <dbReference type="ARBA" id="ARBA00010134"/>
    </source>
</evidence>
<dbReference type="GO" id="GO:0030216">
    <property type="term" value="P:keratinocyte differentiation"/>
    <property type="evidence" value="ECO:0007669"/>
    <property type="project" value="TreeGrafter"/>
</dbReference>
<dbReference type="GO" id="GO:0031264">
    <property type="term" value="C:death-inducing signaling complex"/>
    <property type="evidence" value="ECO:0007669"/>
    <property type="project" value="TreeGrafter"/>
</dbReference>
<dbReference type="GO" id="GO:0004197">
    <property type="term" value="F:cysteine-type endopeptidase activity"/>
    <property type="evidence" value="ECO:0007669"/>
    <property type="project" value="InterPro"/>
</dbReference>
<keyword evidence="3" id="KW-0963">Cytoplasm</keyword>
<keyword evidence="8" id="KW-0865">Zymogen</keyword>
<evidence type="ECO:0000256" key="1">
    <source>
        <dbReference type="ARBA" id="ARBA00004496"/>
    </source>
</evidence>
<evidence type="ECO:0000256" key="6">
    <source>
        <dbReference type="ARBA" id="ARBA00022801"/>
    </source>
</evidence>
<dbReference type="FunFam" id="3.40.50.1460:FF:000001">
    <property type="entry name" value="Caspase-3 preproprotein"/>
    <property type="match status" value="1"/>
</dbReference>
<evidence type="ECO:0000256" key="4">
    <source>
        <dbReference type="ARBA" id="ARBA00022670"/>
    </source>
</evidence>
<keyword evidence="16" id="KW-1185">Reference proteome</keyword>
<evidence type="ECO:0000256" key="10">
    <source>
        <dbReference type="ARBA" id="ARBA00038900"/>
    </source>
</evidence>
<dbReference type="PANTHER" id="PTHR10454:SF198">
    <property type="entry name" value="CASPASE-3"/>
    <property type="match status" value="1"/>
</dbReference>
<dbReference type="PROSITE" id="PS50208">
    <property type="entry name" value="CASPASE_P20"/>
    <property type="match status" value="1"/>
</dbReference>
<dbReference type="InterPro" id="IPR033139">
    <property type="entry name" value="Caspase_cys_AS"/>
</dbReference>
<dbReference type="Proteomes" id="UP001274896">
    <property type="component" value="Unassembled WGS sequence"/>
</dbReference>
<dbReference type="PANTHER" id="PTHR10454">
    <property type="entry name" value="CASPASE"/>
    <property type="match status" value="1"/>
</dbReference>
<dbReference type="GO" id="GO:0005737">
    <property type="term" value="C:cytoplasm"/>
    <property type="evidence" value="ECO:0007669"/>
    <property type="project" value="UniProtKB-SubCell"/>
</dbReference>
<dbReference type="Gene3D" id="3.40.50.1460">
    <property type="match status" value="1"/>
</dbReference>
<name>A0AAE0V5S3_9TELE</name>
<evidence type="ECO:0000313" key="15">
    <source>
        <dbReference type="EMBL" id="KAK3535936.1"/>
    </source>
</evidence>
<dbReference type="SMART" id="SM00115">
    <property type="entry name" value="CASc"/>
    <property type="match status" value="1"/>
</dbReference>
<dbReference type="InterPro" id="IPR001309">
    <property type="entry name" value="Pept_C14_p20"/>
</dbReference>
<proteinExistence type="inferred from homology"/>
<feature type="domain" description="Caspase family p10" evidence="13">
    <location>
        <begin position="236"/>
        <end position="330"/>
    </location>
</feature>
<keyword evidence="5" id="KW-0053">Apoptosis</keyword>
<dbReference type="PRINTS" id="PR00376">
    <property type="entry name" value="IL1BCENZYME"/>
</dbReference>
<protein>
    <recommendedName>
        <fullName evidence="11">Caspase-3</fullName>
        <ecNumber evidence="10">3.4.22.56</ecNumber>
    </recommendedName>
</protein>
<dbReference type="GO" id="GO:0030218">
    <property type="term" value="P:erythrocyte differentiation"/>
    <property type="evidence" value="ECO:0007669"/>
    <property type="project" value="TreeGrafter"/>
</dbReference>